<accession>A0A0F9VMZ0</accession>
<protein>
    <submittedName>
        <fullName evidence="1">Uncharacterized protein</fullName>
    </submittedName>
</protein>
<organism evidence="1">
    <name type="scientific">marine sediment metagenome</name>
    <dbReference type="NCBI Taxonomy" id="412755"/>
    <lineage>
        <taxon>unclassified sequences</taxon>
        <taxon>metagenomes</taxon>
        <taxon>ecological metagenomes</taxon>
    </lineage>
</organism>
<gene>
    <name evidence="1" type="ORF">LCGC14_0387190</name>
</gene>
<reference evidence="1" key="1">
    <citation type="journal article" date="2015" name="Nature">
        <title>Complex archaea that bridge the gap between prokaryotes and eukaryotes.</title>
        <authorList>
            <person name="Spang A."/>
            <person name="Saw J.H."/>
            <person name="Jorgensen S.L."/>
            <person name="Zaremba-Niedzwiedzka K."/>
            <person name="Martijn J."/>
            <person name="Lind A.E."/>
            <person name="van Eijk R."/>
            <person name="Schleper C."/>
            <person name="Guy L."/>
            <person name="Ettema T.J."/>
        </authorList>
    </citation>
    <scope>NUCLEOTIDE SEQUENCE</scope>
</reference>
<comment type="caution">
    <text evidence="1">The sequence shown here is derived from an EMBL/GenBank/DDBJ whole genome shotgun (WGS) entry which is preliminary data.</text>
</comment>
<name>A0A0F9VMZ0_9ZZZZ</name>
<proteinExistence type="predicted"/>
<sequence length="60" mass="7333">MEHTIDETKQAKLKLEAEIARLLKDFDQKYHCKIHYITIRQVERFDSEVVRYLVELDIRL</sequence>
<dbReference type="EMBL" id="LAZR01000320">
    <property type="protein sequence ID" value="KKN74826.1"/>
    <property type="molecule type" value="Genomic_DNA"/>
</dbReference>
<dbReference type="AlphaFoldDB" id="A0A0F9VMZ0"/>
<evidence type="ECO:0000313" key="1">
    <source>
        <dbReference type="EMBL" id="KKN74826.1"/>
    </source>
</evidence>